<protein>
    <recommendedName>
        <fullName evidence="1">non-specific serine/threonine protein kinase</fullName>
        <ecNumber evidence="1">2.7.11.1</ecNumber>
    </recommendedName>
</protein>
<feature type="region of interest" description="Disordered" evidence="10">
    <location>
        <begin position="1554"/>
        <end position="1575"/>
    </location>
</feature>
<proteinExistence type="predicted"/>
<evidence type="ECO:0000256" key="4">
    <source>
        <dbReference type="ARBA" id="ARBA00022741"/>
    </source>
</evidence>
<feature type="compositionally biased region" description="Basic and acidic residues" evidence="10">
    <location>
        <begin position="622"/>
        <end position="631"/>
    </location>
</feature>
<evidence type="ECO:0000256" key="1">
    <source>
        <dbReference type="ARBA" id="ARBA00012513"/>
    </source>
</evidence>
<dbReference type="GO" id="GO:0035556">
    <property type="term" value="P:intracellular signal transduction"/>
    <property type="evidence" value="ECO:0007669"/>
    <property type="project" value="TreeGrafter"/>
</dbReference>
<feature type="compositionally biased region" description="Polar residues" evidence="10">
    <location>
        <begin position="1066"/>
        <end position="1082"/>
    </location>
</feature>
<feature type="region of interest" description="Disordered" evidence="10">
    <location>
        <begin position="2001"/>
        <end position="2034"/>
    </location>
</feature>
<evidence type="ECO:0000256" key="3">
    <source>
        <dbReference type="ARBA" id="ARBA00022679"/>
    </source>
</evidence>
<evidence type="ECO:0000256" key="6">
    <source>
        <dbReference type="ARBA" id="ARBA00022840"/>
    </source>
</evidence>
<accession>A0AAV2SY23</accession>
<dbReference type="SUPFAM" id="SSF56112">
    <property type="entry name" value="Protein kinase-like (PK-like)"/>
    <property type="match status" value="1"/>
</dbReference>
<feature type="compositionally biased region" description="Basic and acidic residues" evidence="10">
    <location>
        <begin position="703"/>
        <end position="715"/>
    </location>
</feature>
<evidence type="ECO:0000256" key="7">
    <source>
        <dbReference type="ARBA" id="ARBA00047899"/>
    </source>
</evidence>
<feature type="compositionally biased region" description="Polar residues" evidence="10">
    <location>
        <begin position="851"/>
        <end position="867"/>
    </location>
</feature>
<feature type="compositionally biased region" description="Polar residues" evidence="10">
    <location>
        <begin position="2007"/>
        <end position="2016"/>
    </location>
</feature>
<dbReference type="EMBL" id="CAXLJL010000001">
    <property type="protein sequence ID" value="CAL5129351.1"/>
    <property type="molecule type" value="Genomic_DNA"/>
</dbReference>
<dbReference type="InterPro" id="IPR008271">
    <property type="entry name" value="Ser/Thr_kinase_AS"/>
</dbReference>
<feature type="region of interest" description="Disordered" evidence="10">
    <location>
        <begin position="1427"/>
        <end position="1450"/>
    </location>
</feature>
<dbReference type="EC" id="2.7.11.1" evidence="1"/>
<dbReference type="PANTHER" id="PTHR24346">
    <property type="entry name" value="MAP/MICROTUBULE AFFINITY-REGULATING KINASE"/>
    <property type="match status" value="1"/>
</dbReference>
<dbReference type="GO" id="GO:0005737">
    <property type="term" value="C:cytoplasm"/>
    <property type="evidence" value="ECO:0007669"/>
    <property type="project" value="TreeGrafter"/>
</dbReference>
<feature type="region of interest" description="Disordered" evidence="10">
    <location>
        <begin position="583"/>
        <end position="633"/>
    </location>
</feature>
<evidence type="ECO:0000256" key="10">
    <source>
        <dbReference type="SAM" id="MobiDB-lite"/>
    </source>
</evidence>
<evidence type="ECO:0000256" key="5">
    <source>
        <dbReference type="ARBA" id="ARBA00022777"/>
    </source>
</evidence>
<comment type="catalytic activity">
    <reaction evidence="8">
        <text>L-seryl-[protein] + ATP = O-phospho-L-seryl-[protein] + ADP + H(+)</text>
        <dbReference type="Rhea" id="RHEA:17989"/>
        <dbReference type="Rhea" id="RHEA-COMP:9863"/>
        <dbReference type="Rhea" id="RHEA-COMP:11604"/>
        <dbReference type="ChEBI" id="CHEBI:15378"/>
        <dbReference type="ChEBI" id="CHEBI:29999"/>
        <dbReference type="ChEBI" id="CHEBI:30616"/>
        <dbReference type="ChEBI" id="CHEBI:83421"/>
        <dbReference type="ChEBI" id="CHEBI:456216"/>
        <dbReference type="EC" id="2.7.11.1"/>
    </reaction>
</comment>
<feature type="compositionally biased region" description="Polar residues" evidence="10">
    <location>
        <begin position="1778"/>
        <end position="1822"/>
    </location>
</feature>
<dbReference type="Gene3D" id="1.10.510.10">
    <property type="entry name" value="Transferase(Phosphotransferase) domain 1"/>
    <property type="match status" value="1"/>
</dbReference>
<dbReference type="PROSITE" id="PS50011">
    <property type="entry name" value="PROTEIN_KINASE_DOM"/>
    <property type="match status" value="1"/>
</dbReference>
<reference evidence="12" key="1">
    <citation type="submission" date="2024-06" db="EMBL/GenBank/DDBJ databases">
        <authorList>
            <person name="Liu X."/>
            <person name="Lenzi L."/>
            <person name="Haldenby T S."/>
            <person name="Uol C."/>
        </authorList>
    </citation>
    <scope>NUCLEOTIDE SEQUENCE</scope>
</reference>
<feature type="region of interest" description="Disordered" evidence="10">
    <location>
        <begin position="1750"/>
        <end position="1848"/>
    </location>
</feature>
<keyword evidence="5" id="KW-0418">Kinase</keyword>
<dbReference type="InterPro" id="IPR017441">
    <property type="entry name" value="Protein_kinase_ATP_BS"/>
</dbReference>
<feature type="region of interest" description="Disordered" evidence="10">
    <location>
        <begin position="783"/>
        <end position="867"/>
    </location>
</feature>
<dbReference type="SMART" id="SM00220">
    <property type="entry name" value="S_TKc"/>
    <property type="match status" value="1"/>
</dbReference>
<feature type="binding site" evidence="9">
    <location>
        <position position="158"/>
    </location>
    <ligand>
        <name>ATP</name>
        <dbReference type="ChEBI" id="CHEBI:30616"/>
    </ligand>
</feature>
<feature type="compositionally biased region" description="Polar residues" evidence="10">
    <location>
        <begin position="1104"/>
        <end position="1124"/>
    </location>
</feature>
<evidence type="ECO:0000313" key="12">
    <source>
        <dbReference type="EMBL" id="CAL5129351.1"/>
    </source>
</evidence>
<dbReference type="GO" id="GO:0005524">
    <property type="term" value="F:ATP binding"/>
    <property type="evidence" value="ECO:0007669"/>
    <property type="project" value="UniProtKB-UniRule"/>
</dbReference>
<dbReference type="PROSITE" id="PS00107">
    <property type="entry name" value="PROTEIN_KINASE_ATP"/>
    <property type="match status" value="1"/>
</dbReference>
<dbReference type="GO" id="GO:0050321">
    <property type="term" value="F:tau-protein kinase activity"/>
    <property type="evidence" value="ECO:0007669"/>
    <property type="project" value="TreeGrafter"/>
</dbReference>
<feature type="region of interest" description="Disordered" evidence="10">
    <location>
        <begin position="679"/>
        <end position="746"/>
    </location>
</feature>
<feature type="region of interest" description="Disordered" evidence="10">
    <location>
        <begin position="1050"/>
        <end position="1136"/>
    </location>
</feature>
<evidence type="ECO:0000256" key="8">
    <source>
        <dbReference type="ARBA" id="ARBA00048679"/>
    </source>
</evidence>
<dbReference type="PANTHER" id="PTHR24346:SF42">
    <property type="entry name" value="SERINE_THREONINE-PROTEIN KINASE SIK3"/>
    <property type="match status" value="1"/>
</dbReference>
<dbReference type="PROSITE" id="PS00108">
    <property type="entry name" value="PROTEIN_KINASE_ST"/>
    <property type="match status" value="1"/>
</dbReference>
<keyword evidence="6 9" id="KW-0067">ATP-binding</keyword>
<evidence type="ECO:0000259" key="11">
    <source>
        <dbReference type="PROSITE" id="PS50011"/>
    </source>
</evidence>
<feature type="compositionally biased region" description="Low complexity" evidence="10">
    <location>
        <begin position="1750"/>
        <end position="1763"/>
    </location>
</feature>
<keyword evidence="4 9" id="KW-0547">Nucleotide-binding</keyword>
<dbReference type="FunFam" id="1.10.510.10:FF:000571">
    <property type="entry name" value="Maternal embryonic leucine zipper kinase"/>
    <property type="match status" value="1"/>
</dbReference>
<evidence type="ECO:0000256" key="2">
    <source>
        <dbReference type="ARBA" id="ARBA00022527"/>
    </source>
</evidence>
<organism evidence="12 13">
    <name type="scientific">Calicophoron daubneyi</name>
    <name type="common">Rumen fluke</name>
    <name type="synonym">Paramphistomum daubneyi</name>
    <dbReference type="NCBI Taxonomy" id="300641"/>
    <lineage>
        <taxon>Eukaryota</taxon>
        <taxon>Metazoa</taxon>
        <taxon>Spiralia</taxon>
        <taxon>Lophotrochozoa</taxon>
        <taxon>Platyhelminthes</taxon>
        <taxon>Trematoda</taxon>
        <taxon>Digenea</taxon>
        <taxon>Plagiorchiida</taxon>
        <taxon>Pronocephalata</taxon>
        <taxon>Paramphistomoidea</taxon>
        <taxon>Paramphistomidae</taxon>
        <taxon>Calicophoron</taxon>
    </lineage>
</organism>
<feature type="compositionally biased region" description="Polar residues" evidence="10">
    <location>
        <begin position="609"/>
        <end position="621"/>
    </location>
</feature>
<evidence type="ECO:0000313" key="13">
    <source>
        <dbReference type="Proteomes" id="UP001497525"/>
    </source>
</evidence>
<gene>
    <name evidence="12" type="ORF">CDAUBV1_LOCUS284</name>
</gene>
<dbReference type="FunFam" id="3.30.200.20:FF:000003">
    <property type="entry name" value="Non-specific serine/threonine protein kinase"/>
    <property type="match status" value="1"/>
</dbReference>
<feature type="domain" description="Protein kinase" evidence="11">
    <location>
        <begin position="129"/>
        <end position="380"/>
    </location>
</feature>
<feature type="compositionally biased region" description="Acidic residues" evidence="10">
    <location>
        <begin position="1825"/>
        <end position="1841"/>
    </location>
</feature>
<name>A0AAV2SY23_CALDB</name>
<feature type="compositionally biased region" description="Basic and acidic residues" evidence="10">
    <location>
        <begin position="1435"/>
        <end position="1446"/>
    </location>
</feature>
<dbReference type="Proteomes" id="UP001497525">
    <property type="component" value="Unassembled WGS sequence"/>
</dbReference>
<dbReference type="InterPro" id="IPR000719">
    <property type="entry name" value="Prot_kinase_dom"/>
</dbReference>
<keyword evidence="2" id="KW-0723">Serine/threonine-protein kinase</keyword>
<feature type="compositionally biased region" description="Basic and acidic residues" evidence="10">
    <location>
        <begin position="916"/>
        <end position="930"/>
    </location>
</feature>
<keyword evidence="3" id="KW-0808">Transferase</keyword>
<comment type="caution">
    <text evidence="12">The sequence shown here is derived from an EMBL/GenBank/DDBJ whole genome shotgun (WGS) entry which is preliminary data.</text>
</comment>
<feature type="compositionally biased region" description="Polar residues" evidence="10">
    <location>
        <begin position="716"/>
        <end position="736"/>
    </location>
</feature>
<dbReference type="GO" id="GO:0000226">
    <property type="term" value="P:microtubule cytoskeleton organization"/>
    <property type="evidence" value="ECO:0007669"/>
    <property type="project" value="TreeGrafter"/>
</dbReference>
<feature type="region of interest" description="Disordered" evidence="10">
    <location>
        <begin position="1625"/>
        <end position="1677"/>
    </location>
</feature>
<evidence type="ECO:0000256" key="9">
    <source>
        <dbReference type="PROSITE-ProRule" id="PRU10141"/>
    </source>
</evidence>
<dbReference type="InterPro" id="IPR011009">
    <property type="entry name" value="Kinase-like_dom_sf"/>
</dbReference>
<dbReference type="Pfam" id="PF00069">
    <property type="entry name" value="Pkinase"/>
    <property type="match status" value="1"/>
</dbReference>
<sequence length="2034" mass="221597">MGSVTVVDYCHEPARITLKAVLNEAESRHQEQRKHYGVHCPVSAVNQETNTGDSRTAVSPSRPMAELSLESDRVVMTGEQVKDVVTSTSLTRESSDWVNNKPPALISPRDNTLVSPSPPTASFARIGPYELGPTLGRGNFAVVKLAKHIPTKMKVAIKIMNKELVGTNNLSKVSRELEAMKRCQHPHIVRLYHVMETETKIFMVTEFASKGEVFDRISISRAFNEKEARELFWQIVCAIDFCHNSGVVHRDLKAENLLLDDQFRIKVADFGFCNFFQPDELLSTHCGSPQYAAPELFKGEPYDGPLADVWSLGVILYILVCGSFPFPGESLGDIRSQVLRGLVRFPFFLSTECEQMIRCMLQVDPSRRFKLKQVISTAWMQASPNVAHYRAMMAKYEAKAKCRLFDELFERQYPEHSEVAKADRIRLAEQKLDSGILRALALGAGLDEEEVRLSVLQNKCDRLHAAYQLFLEKVRRFKSNPHLRQAVNDALVQGVNQSSAVRRRTGLLNWRSSIGSRGSMEGALRSPEVSDGSCVRRNTQLATVPDVIDEAMTESEDDAALGRRSSGQSSVIIHPVYSVNSRRDSCHGSAPLPGNNSPNVSLEAKCADSSLQTTSKGNNSERSNKDWHDPLRPNSLDFHVAMIILKADEDEILAELGLTPTAPMNPVVTNAMRRHTVQLTGSPLPPLRPSPEQVGGGFGTGDSKGEKASNARQTKDANQTGNANSETPNANQQSPKSRVATYPLPRQVTQPSISVLRKARHPEQFLRAALDWMPNPWGWGLQRTDKLGGLGSDTPARKSRGSPEPQHLPSLDLGQEAATTKQPNARVRPGLQRRNSVQEEYDEEEQVVEPTNRQQFPSGKSLEPSSFKTILERQKSVDRPSPSPVDTSMQAVESDNQKFGLGVAGVPRVTIQLRQQSKDSERKSNAHLESEVSYTEVGGVKPAAMETDVSETSPESKETNATVLGGASCWPPGREAEDAEVDTEADVLGTLLPQLNLPANLPPMIHQPVGRFTVKDPHLLAPPEFMTPQCSSFPRRSSDGAAELQPLHRPALAVGGSYPEPANYRNKLSSAGSENNPLSGTQMPPPANPPNAADSMHVVENLPPVSSSQTPQQVGTSTTDSHPQPASVGPRAVDSRMTDISKHRVRSTLRAMHSPNSKPRQTPLVVSHRMPAMHAAQQRSFFTALRCLRTNPVSWWHSSGPKPDEVEELAEKDLESNEKAAAQAQFDRHQKRFSLPGGYRLIKVPSADRSVPDQELMCLCDQPLTSEFIQQIQHLMTLQIGQVALQTTSDSLRREMTSGTEENIYARRGSEASQMFEWKQRLDQYGSLYNTGIRDHMPMSSHPVSAALSPVDHMDPSGHLNSSSMPFPPVPLFTASNSNSNNNPPNAVKFSSETKPTQLSVSARLESTSPPGIELGELKTELYKLESEGQISTEPRSKSASSDDRAAALGVGSPPPPICSSPQTPFHLQPHVSVPNKVQISLGDRESPLPEVFRDSPVELVTPWPHRGSSLKARSRAFSAIAASAGRGQLSRSSVESPQLTSVQYRRHRYSVGDSLDQTSSLSGHEQDSCPPVSLGYSSVVQPVNLSDQYSTSRLQSQQHRTVGPTWSNPDPAFSHRFFHGVHQSPPVLDSDLDRTALSSPGASNELKPPAGAGLNHHRTASANSPNTDPGMCMGAPASAGVKRRLLGQLHQKPHDYLRTLQHVGGSLDRRLNLDFLTSPKRKVYQEWLPKVTAFSRKAAATVLQAVHASSPVPSPVDDSPSVTGAHPDHSAAPLSPVNVSSLGYSHSMSLESSASGTHSNDGMNPCTASMSTKSSDTSLANMEQESEEDQEGNDGDEEDEKNCAVAPLQSDRLPLNTSFGAHLVRNRSNMAGTTLLSPLVDPVFPNYPSSFSGAAATSQLPHPLGQLPSASGLRIPTGLSGATAPVYELTDLQSLPAAAVAAASLMMLRPGDDDEDLAEIDRVNQRLAMGKLSGFNAVGDSTSAGGDSDARVYRFATYVSTPAPPVNSNSATSYPVSEIMPPPSRQPQERPQR</sequence>
<comment type="catalytic activity">
    <reaction evidence="7">
        <text>L-threonyl-[protein] + ATP = O-phospho-L-threonyl-[protein] + ADP + H(+)</text>
        <dbReference type="Rhea" id="RHEA:46608"/>
        <dbReference type="Rhea" id="RHEA-COMP:11060"/>
        <dbReference type="Rhea" id="RHEA-COMP:11605"/>
        <dbReference type="ChEBI" id="CHEBI:15378"/>
        <dbReference type="ChEBI" id="CHEBI:30013"/>
        <dbReference type="ChEBI" id="CHEBI:30616"/>
        <dbReference type="ChEBI" id="CHEBI:61977"/>
        <dbReference type="ChEBI" id="CHEBI:456216"/>
        <dbReference type="EC" id="2.7.11.1"/>
    </reaction>
</comment>
<feature type="region of interest" description="Disordered" evidence="10">
    <location>
        <begin position="915"/>
        <end position="978"/>
    </location>
</feature>